<feature type="coiled-coil region" evidence="14">
    <location>
        <begin position="110"/>
        <end position="137"/>
    </location>
</feature>
<keyword evidence="12 13" id="KW-0407">Ion channel</keyword>
<name>A0A914W1M7_9BILA</name>
<keyword evidence="10" id="KW-0325">Glycoprotein</keyword>
<evidence type="ECO:0000313" key="16">
    <source>
        <dbReference type="WBParaSite" id="PSAMB.scaffold2835size20948.g19419.t1"/>
    </source>
</evidence>
<accession>A0A914W1M7</accession>
<evidence type="ECO:0000256" key="8">
    <source>
        <dbReference type="ARBA" id="ARBA00023065"/>
    </source>
</evidence>
<evidence type="ECO:0000256" key="13">
    <source>
        <dbReference type="RuleBase" id="RU000679"/>
    </source>
</evidence>
<evidence type="ECO:0000256" key="4">
    <source>
        <dbReference type="ARBA" id="ARBA00022461"/>
    </source>
</evidence>
<keyword evidence="7" id="KW-0915">Sodium</keyword>
<keyword evidence="11 13" id="KW-0739">Sodium transport</keyword>
<reference evidence="16" key="1">
    <citation type="submission" date="2022-11" db="UniProtKB">
        <authorList>
            <consortium name="WormBaseParasite"/>
        </authorList>
    </citation>
    <scope>IDENTIFICATION</scope>
</reference>
<keyword evidence="5 13" id="KW-0812">Transmembrane</keyword>
<keyword evidence="8 13" id="KW-0406">Ion transport</keyword>
<dbReference type="InterPro" id="IPR001873">
    <property type="entry name" value="ENaC"/>
</dbReference>
<evidence type="ECO:0000256" key="7">
    <source>
        <dbReference type="ARBA" id="ARBA00023053"/>
    </source>
</evidence>
<evidence type="ECO:0000256" key="14">
    <source>
        <dbReference type="SAM" id="Coils"/>
    </source>
</evidence>
<evidence type="ECO:0000256" key="6">
    <source>
        <dbReference type="ARBA" id="ARBA00022989"/>
    </source>
</evidence>
<comment type="subcellular location">
    <subcellularLocation>
        <location evidence="1">Membrane</location>
        <topology evidence="1">Multi-pass membrane protein</topology>
    </subcellularLocation>
</comment>
<dbReference type="Gene3D" id="1.10.287.770">
    <property type="entry name" value="YojJ-like"/>
    <property type="match status" value="1"/>
</dbReference>
<evidence type="ECO:0000256" key="10">
    <source>
        <dbReference type="ARBA" id="ARBA00023180"/>
    </source>
</evidence>
<keyword evidence="4 13" id="KW-0894">Sodium channel</keyword>
<keyword evidence="3 13" id="KW-0813">Transport</keyword>
<evidence type="ECO:0000256" key="2">
    <source>
        <dbReference type="ARBA" id="ARBA00007193"/>
    </source>
</evidence>
<sequence>MYSEALSDIFDREAVTKEKFFSAETDWLFPVPFIAHVYLSLFALLECPSAYYIYSKTPSTDLDTADMNYIDEPAVDEINSFYLLTYMVDHFRTCNFNKFEKLARDVMDAVKMFENKMKEWNATVDQLRQKLGNKIAKIYRFNIGKFTRKNGLLQQIGSIDVNRVTSVNQLFTCYSADISFTDSNQVVVVDAAGGYRAWRLPAKFGSDYWKDFKTGIYVNILGRDSSSLNKELVMGGYMASSTSILCLQIDPSIYDNWPQFCRATVSIKGSFQSRQTDGSGKIICEQDEKVMVSCMAQCRARLLKDLCNCTPTSWPTIAPLSSGGEECTLARYRTCLKFNISDESSCTDQCHRLPPCNRVDYELTQRNFPDFKGTEAGDFIGRGMRVELIVDSLTYSMFTEKLRYTAADFIADLGGTLGFYVGIDFPFLIEASIS</sequence>
<evidence type="ECO:0000313" key="15">
    <source>
        <dbReference type="Proteomes" id="UP000887566"/>
    </source>
</evidence>
<dbReference type="Pfam" id="PF00858">
    <property type="entry name" value="ASC"/>
    <property type="match status" value="1"/>
</dbReference>
<dbReference type="Proteomes" id="UP000887566">
    <property type="component" value="Unplaced"/>
</dbReference>
<dbReference type="GO" id="GO:0016020">
    <property type="term" value="C:membrane"/>
    <property type="evidence" value="ECO:0007669"/>
    <property type="project" value="UniProtKB-SubCell"/>
</dbReference>
<protein>
    <submittedName>
        <fullName evidence="16">Uncharacterized protein</fullName>
    </submittedName>
</protein>
<evidence type="ECO:0000256" key="9">
    <source>
        <dbReference type="ARBA" id="ARBA00023136"/>
    </source>
</evidence>
<keyword evidence="14" id="KW-0175">Coiled coil</keyword>
<keyword evidence="9" id="KW-0472">Membrane</keyword>
<keyword evidence="15" id="KW-1185">Reference proteome</keyword>
<evidence type="ECO:0000256" key="12">
    <source>
        <dbReference type="ARBA" id="ARBA00023303"/>
    </source>
</evidence>
<comment type="similarity">
    <text evidence="2 13">Belongs to the amiloride-sensitive sodium channel (TC 1.A.6) family.</text>
</comment>
<dbReference type="AlphaFoldDB" id="A0A914W1M7"/>
<proteinExistence type="inferred from homology"/>
<organism evidence="15 16">
    <name type="scientific">Plectus sambesii</name>
    <dbReference type="NCBI Taxonomy" id="2011161"/>
    <lineage>
        <taxon>Eukaryota</taxon>
        <taxon>Metazoa</taxon>
        <taxon>Ecdysozoa</taxon>
        <taxon>Nematoda</taxon>
        <taxon>Chromadorea</taxon>
        <taxon>Plectida</taxon>
        <taxon>Plectina</taxon>
        <taxon>Plectoidea</taxon>
        <taxon>Plectidae</taxon>
        <taxon>Plectus</taxon>
    </lineage>
</organism>
<keyword evidence="6" id="KW-1133">Transmembrane helix</keyword>
<dbReference type="GO" id="GO:0005272">
    <property type="term" value="F:sodium channel activity"/>
    <property type="evidence" value="ECO:0007669"/>
    <property type="project" value="UniProtKB-KW"/>
</dbReference>
<dbReference type="WBParaSite" id="PSAMB.scaffold2835size20948.g19419.t1">
    <property type="protein sequence ID" value="PSAMB.scaffold2835size20948.g19419.t1"/>
    <property type="gene ID" value="PSAMB.scaffold2835size20948.g19419"/>
</dbReference>
<evidence type="ECO:0000256" key="1">
    <source>
        <dbReference type="ARBA" id="ARBA00004141"/>
    </source>
</evidence>
<evidence type="ECO:0000256" key="11">
    <source>
        <dbReference type="ARBA" id="ARBA00023201"/>
    </source>
</evidence>
<evidence type="ECO:0000256" key="5">
    <source>
        <dbReference type="ARBA" id="ARBA00022692"/>
    </source>
</evidence>
<evidence type="ECO:0000256" key="3">
    <source>
        <dbReference type="ARBA" id="ARBA00022448"/>
    </source>
</evidence>